<keyword evidence="3" id="KW-0597">Phosphoprotein</keyword>
<keyword evidence="5" id="KW-0418">Kinase</keyword>
<dbReference type="RefSeq" id="WP_145238295.1">
    <property type="nucleotide sequence ID" value="NZ_CP036273.1"/>
</dbReference>
<proteinExistence type="predicted"/>
<dbReference type="InterPro" id="IPR052162">
    <property type="entry name" value="Sensor_kinase/Photoreceptor"/>
</dbReference>
<dbReference type="InterPro" id="IPR000014">
    <property type="entry name" value="PAS"/>
</dbReference>
<dbReference type="InterPro" id="IPR035965">
    <property type="entry name" value="PAS-like_dom_sf"/>
</dbReference>
<dbReference type="SMART" id="SM00091">
    <property type="entry name" value="PAS"/>
    <property type="match status" value="2"/>
</dbReference>
<feature type="domain" description="PAS" evidence="6">
    <location>
        <begin position="9"/>
        <end position="73"/>
    </location>
</feature>
<evidence type="ECO:0000313" key="9">
    <source>
        <dbReference type="Proteomes" id="UP000319576"/>
    </source>
</evidence>
<dbReference type="CDD" id="cd00130">
    <property type="entry name" value="PAS"/>
    <property type="match status" value="2"/>
</dbReference>
<organism evidence="8 9">
    <name type="scientific">Urbifossiella limnaea</name>
    <dbReference type="NCBI Taxonomy" id="2528023"/>
    <lineage>
        <taxon>Bacteria</taxon>
        <taxon>Pseudomonadati</taxon>
        <taxon>Planctomycetota</taxon>
        <taxon>Planctomycetia</taxon>
        <taxon>Gemmatales</taxon>
        <taxon>Gemmataceae</taxon>
        <taxon>Urbifossiella</taxon>
    </lineage>
</organism>
<evidence type="ECO:0000256" key="4">
    <source>
        <dbReference type="ARBA" id="ARBA00022679"/>
    </source>
</evidence>
<gene>
    <name evidence="8" type="ORF">ETAA1_25070</name>
</gene>
<dbReference type="Pfam" id="PF08447">
    <property type="entry name" value="PAS_3"/>
    <property type="match status" value="2"/>
</dbReference>
<evidence type="ECO:0000256" key="2">
    <source>
        <dbReference type="ARBA" id="ARBA00012438"/>
    </source>
</evidence>
<dbReference type="Proteomes" id="UP000319576">
    <property type="component" value="Chromosome"/>
</dbReference>
<dbReference type="PANTHER" id="PTHR43304">
    <property type="entry name" value="PHYTOCHROME-LIKE PROTEIN CPH1"/>
    <property type="match status" value="1"/>
</dbReference>
<evidence type="ECO:0000256" key="3">
    <source>
        <dbReference type="ARBA" id="ARBA00022553"/>
    </source>
</evidence>
<accession>A0A517XST6</accession>
<dbReference type="FunFam" id="3.30.450.20:FF:000099">
    <property type="entry name" value="Sensory box sensor histidine kinase"/>
    <property type="match status" value="1"/>
</dbReference>
<dbReference type="EMBL" id="CP036273">
    <property type="protein sequence ID" value="QDU20552.1"/>
    <property type="molecule type" value="Genomic_DNA"/>
</dbReference>
<protein>
    <recommendedName>
        <fullName evidence="2">histidine kinase</fullName>
        <ecNumber evidence="2">2.7.13.3</ecNumber>
    </recommendedName>
</protein>
<evidence type="ECO:0000256" key="5">
    <source>
        <dbReference type="ARBA" id="ARBA00022777"/>
    </source>
</evidence>
<keyword evidence="9" id="KW-1185">Reference proteome</keyword>
<evidence type="ECO:0000259" key="6">
    <source>
        <dbReference type="PROSITE" id="PS50112"/>
    </source>
</evidence>
<sequence>MSPDFHPLRALDALPQLVWVAGPDGNVEYINRRCAEYTGVPADDLLGWDWGWVIHPEDLTDTLARWTAAVRDSRALFAEHRFRRADGQYRWFLSRGEPEFGADRRLLRWVGTCTDIDESHRAGDAAREDRRLVRAFVERGPGGYALVGADRLVRYTSPWVAAFLGRPPGVFSGTDARDWVHRDDRPRLAAAVSDLLLRPGERVEADGRLLHSDGSFRRVRLRATNLLPDLDVRAVAVAIEPAAGG</sequence>
<dbReference type="InterPro" id="IPR013655">
    <property type="entry name" value="PAS_fold_3"/>
</dbReference>
<dbReference type="SMART" id="SM00086">
    <property type="entry name" value="PAC"/>
    <property type="match status" value="1"/>
</dbReference>
<feature type="domain" description="PAC" evidence="7">
    <location>
        <begin position="76"/>
        <end position="128"/>
    </location>
</feature>
<dbReference type="SUPFAM" id="SSF55785">
    <property type="entry name" value="PYP-like sensor domain (PAS domain)"/>
    <property type="match status" value="2"/>
</dbReference>
<dbReference type="InterPro" id="IPR000700">
    <property type="entry name" value="PAS-assoc_C"/>
</dbReference>
<dbReference type="Gene3D" id="3.30.450.20">
    <property type="entry name" value="PAS domain"/>
    <property type="match status" value="2"/>
</dbReference>
<evidence type="ECO:0000313" key="8">
    <source>
        <dbReference type="EMBL" id="QDU20552.1"/>
    </source>
</evidence>
<evidence type="ECO:0000259" key="7">
    <source>
        <dbReference type="PROSITE" id="PS50113"/>
    </source>
</evidence>
<comment type="catalytic activity">
    <reaction evidence="1">
        <text>ATP + protein L-histidine = ADP + protein N-phospho-L-histidine.</text>
        <dbReference type="EC" id="2.7.13.3"/>
    </reaction>
</comment>
<dbReference type="AlphaFoldDB" id="A0A517XST6"/>
<dbReference type="PANTHER" id="PTHR43304:SF1">
    <property type="entry name" value="PAC DOMAIN-CONTAINING PROTEIN"/>
    <property type="match status" value="1"/>
</dbReference>
<reference evidence="8 9" key="1">
    <citation type="submission" date="2019-02" db="EMBL/GenBank/DDBJ databases">
        <title>Deep-cultivation of Planctomycetes and their phenomic and genomic characterization uncovers novel biology.</title>
        <authorList>
            <person name="Wiegand S."/>
            <person name="Jogler M."/>
            <person name="Boedeker C."/>
            <person name="Pinto D."/>
            <person name="Vollmers J."/>
            <person name="Rivas-Marin E."/>
            <person name="Kohn T."/>
            <person name="Peeters S.H."/>
            <person name="Heuer A."/>
            <person name="Rast P."/>
            <person name="Oberbeckmann S."/>
            <person name="Bunk B."/>
            <person name="Jeske O."/>
            <person name="Meyerdierks A."/>
            <person name="Storesund J.E."/>
            <person name="Kallscheuer N."/>
            <person name="Luecker S."/>
            <person name="Lage O.M."/>
            <person name="Pohl T."/>
            <person name="Merkel B.J."/>
            <person name="Hornburger P."/>
            <person name="Mueller R.-W."/>
            <person name="Bruemmer F."/>
            <person name="Labrenz M."/>
            <person name="Spormann A.M."/>
            <person name="Op den Camp H."/>
            <person name="Overmann J."/>
            <person name="Amann R."/>
            <person name="Jetten M.S.M."/>
            <person name="Mascher T."/>
            <person name="Medema M.H."/>
            <person name="Devos D.P."/>
            <person name="Kaster A.-K."/>
            <person name="Ovreas L."/>
            <person name="Rohde M."/>
            <person name="Galperin M.Y."/>
            <person name="Jogler C."/>
        </authorList>
    </citation>
    <scope>NUCLEOTIDE SEQUENCE [LARGE SCALE GENOMIC DNA]</scope>
    <source>
        <strain evidence="8 9">ETA_A1</strain>
    </source>
</reference>
<dbReference type="PROSITE" id="PS50113">
    <property type="entry name" value="PAC"/>
    <property type="match status" value="1"/>
</dbReference>
<dbReference type="NCBIfam" id="TIGR00229">
    <property type="entry name" value="sensory_box"/>
    <property type="match status" value="1"/>
</dbReference>
<dbReference type="EC" id="2.7.13.3" evidence="2"/>
<dbReference type="PROSITE" id="PS50112">
    <property type="entry name" value="PAS"/>
    <property type="match status" value="1"/>
</dbReference>
<dbReference type="InterPro" id="IPR001610">
    <property type="entry name" value="PAC"/>
</dbReference>
<dbReference type="GO" id="GO:0004673">
    <property type="term" value="F:protein histidine kinase activity"/>
    <property type="evidence" value="ECO:0007669"/>
    <property type="project" value="UniProtKB-EC"/>
</dbReference>
<keyword evidence="4" id="KW-0808">Transferase</keyword>
<evidence type="ECO:0000256" key="1">
    <source>
        <dbReference type="ARBA" id="ARBA00000085"/>
    </source>
</evidence>
<dbReference type="OrthoDB" id="7979512at2"/>
<dbReference type="KEGG" id="uli:ETAA1_25070"/>
<name>A0A517XST6_9BACT</name>